<evidence type="ECO:0000256" key="5">
    <source>
        <dbReference type="ARBA" id="ARBA00022729"/>
    </source>
</evidence>
<dbReference type="PANTHER" id="PTHR35268:SF1">
    <property type="entry name" value="UBIQUINOL-CYTOCHROME-C REDUCTASE COMPLEX ASSEMBLY FACTOR 4"/>
    <property type="match status" value="1"/>
</dbReference>
<evidence type="ECO:0000256" key="6">
    <source>
        <dbReference type="ARBA" id="ARBA00022792"/>
    </source>
</evidence>
<dbReference type="AlphaFoldDB" id="A0A401SA58"/>
<keyword evidence="10" id="KW-0472">Membrane</keyword>
<comment type="subcellular location">
    <subcellularLocation>
        <location evidence="1">Mitochondrion inner membrane</location>
        <topology evidence="1">Single-pass membrane protein</topology>
    </subcellularLocation>
</comment>
<dbReference type="OrthoDB" id="5783753at2759"/>
<keyword evidence="14" id="KW-1185">Reference proteome</keyword>
<evidence type="ECO:0008006" key="15">
    <source>
        <dbReference type="Google" id="ProtNLM"/>
    </source>
</evidence>
<dbReference type="InterPro" id="IPR029160">
    <property type="entry name" value="UQCC4"/>
</dbReference>
<dbReference type="PANTHER" id="PTHR35268">
    <property type="entry name" value="PROTEIN CCSMST1"/>
    <property type="match status" value="1"/>
</dbReference>
<evidence type="ECO:0000313" key="13">
    <source>
        <dbReference type="EMBL" id="GCC27263.1"/>
    </source>
</evidence>
<keyword evidence="5" id="KW-0732">Signal</keyword>
<dbReference type="EMBL" id="BEZZ01000158">
    <property type="protein sequence ID" value="GCC27263.1"/>
    <property type="molecule type" value="Genomic_DNA"/>
</dbReference>
<organism evidence="13 14">
    <name type="scientific">Chiloscyllium punctatum</name>
    <name type="common">Brownbanded bambooshark</name>
    <name type="synonym">Hemiscyllium punctatum</name>
    <dbReference type="NCBI Taxonomy" id="137246"/>
    <lineage>
        <taxon>Eukaryota</taxon>
        <taxon>Metazoa</taxon>
        <taxon>Chordata</taxon>
        <taxon>Craniata</taxon>
        <taxon>Vertebrata</taxon>
        <taxon>Chondrichthyes</taxon>
        <taxon>Elasmobranchii</taxon>
        <taxon>Galeomorphii</taxon>
        <taxon>Galeoidea</taxon>
        <taxon>Orectolobiformes</taxon>
        <taxon>Hemiscylliidae</taxon>
        <taxon>Chiloscyllium</taxon>
    </lineage>
</organism>
<evidence type="ECO:0000256" key="3">
    <source>
        <dbReference type="ARBA" id="ARBA00022660"/>
    </source>
</evidence>
<feature type="region of interest" description="Disordered" evidence="12">
    <location>
        <begin position="136"/>
        <end position="159"/>
    </location>
</feature>
<dbReference type="PRINTS" id="PR02042">
    <property type="entry name" value="CCSMST1"/>
</dbReference>
<keyword evidence="3" id="KW-0679">Respiratory chain</keyword>
<feature type="region of interest" description="Disordered" evidence="12">
    <location>
        <begin position="41"/>
        <end position="64"/>
    </location>
</feature>
<reference evidence="13 14" key="1">
    <citation type="journal article" date="2018" name="Nat. Ecol. Evol.">
        <title>Shark genomes provide insights into elasmobranch evolution and the origin of vertebrates.</title>
        <authorList>
            <person name="Hara Y"/>
            <person name="Yamaguchi K"/>
            <person name="Onimaru K"/>
            <person name="Kadota M"/>
            <person name="Koyanagi M"/>
            <person name="Keeley SD"/>
            <person name="Tatsumi K"/>
            <person name="Tanaka K"/>
            <person name="Motone F"/>
            <person name="Kageyama Y"/>
            <person name="Nozu R"/>
            <person name="Adachi N"/>
            <person name="Nishimura O"/>
            <person name="Nakagawa R"/>
            <person name="Tanegashima C"/>
            <person name="Kiyatake I"/>
            <person name="Matsumoto R"/>
            <person name="Murakumo K"/>
            <person name="Nishida K"/>
            <person name="Terakita A"/>
            <person name="Kuratani S"/>
            <person name="Sato K"/>
            <person name="Hyodo S Kuraku.S."/>
        </authorList>
    </citation>
    <scope>NUCLEOTIDE SEQUENCE [LARGE SCALE GENOMIC DNA]</scope>
</reference>
<evidence type="ECO:0000256" key="4">
    <source>
        <dbReference type="ARBA" id="ARBA00022692"/>
    </source>
</evidence>
<dbReference type="GO" id="GO:0005743">
    <property type="term" value="C:mitochondrial inner membrane"/>
    <property type="evidence" value="ECO:0007669"/>
    <property type="project" value="UniProtKB-SubCell"/>
</dbReference>
<evidence type="ECO:0000256" key="1">
    <source>
        <dbReference type="ARBA" id="ARBA00004434"/>
    </source>
</evidence>
<protein>
    <recommendedName>
        <fullName evidence="15">Protein CCSMST1</fullName>
    </recommendedName>
</protein>
<keyword evidence="4" id="KW-0812">Transmembrane</keyword>
<comment type="similarity">
    <text evidence="11">Belongs to the UQCC4 family.</text>
</comment>
<evidence type="ECO:0000256" key="7">
    <source>
        <dbReference type="ARBA" id="ARBA00022982"/>
    </source>
</evidence>
<dbReference type="Pfam" id="PF15013">
    <property type="entry name" value="CCSMST1"/>
    <property type="match status" value="1"/>
</dbReference>
<dbReference type="InterPro" id="IPR023248">
    <property type="entry name" value="UQCC4_vert"/>
</dbReference>
<keyword evidence="7" id="KW-0249">Electron transport</keyword>
<proteinExistence type="inferred from homology"/>
<comment type="caution">
    <text evidence="13">The sequence shown here is derived from an EMBL/GenBank/DDBJ whole genome shotgun (WGS) entry which is preliminary data.</text>
</comment>
<keyword evidence="8" id="KW-1133">Transmembrane helix</keyword>
<name>A0A401SA58_CHIPU</name>
<sequence>MVVAGVGLVRALGIPSPSTRHLFGPTFTGLMGKRSNNEVKTCFSTTSGDHESSPNDNKGNDGTIKFSTSKASHRIWTVGKSMGSDYQNSWWKVLPLSLAGIAFLLWCFLRDETEVDKILEHTLLDHFPELKQLTLEPKEHDKQRNMAQKQNTADTGNLK</sequence>
<evidence type="ECO:0000256" key="11">
    <source>
        <dbReference type="ARBA" id="ARBA00034713"/>
    </source>
</evidence>
<evidence type="ECO:0000256" key="8">
    <source>
        <dbReference type="ARBA" id="ARBA00022989"/>
    </source>
</evidence>
<keyword evidence="2" id="KW-0813">Transport</keyword>
<evidence type="ECO:0000256" key="2">
    <source>
        <dbReference type="ARBA" id="ARBA00022448"/>
    </source>
</evidence>
<evidence type="ECO:0000256" key="10">
    <source>
        <dbReference type="ARBA" id="ARBA00023136"/>
    </source>
</evidence>
<evidence type="ECO:0000256" key="9">
    <source>
        <dbReference type="ARBA" id="ARBA00023128"/>
    </source>
</evidence>
<gene>
    <name evidence="13" type="ORF">chiPu_0005687</name>
</gene>
<keyword evidence="6" id="KW-0999">Mitochondrion inner membrane</keyword>
<accession>A0A401SA58</accession>
<dbReference type="OMA" id="WCFLRDE"/>
<evidence type="ECO:0000256" key="12">
    <source>
        <dbReference type="SAM" id="MobiDB-lite"/>
    </source>
</evidence>
<evidence type="ECO:0000313" key="14">
    <source>
        <dbReference type="Proteomes" id="UP000287033"/>
    </source>
</evidence>
<feature type="compositionally biased region" description="Polar residues" evidence="12">
    <location>
        <begin position="145"/>
        <end position="159"/>
    </location>
</feature>
<dbReference type="Proteomes" id="UP000287033">
    <property type="component" value="Unassembled WGS sequence"/>
</dbReference>
<keyword evidence="9" id="KW-0496">Mitochondrion</keyword>